<evidence type="ECO:0000256" key="1">
    <source>
        <dbReference type="SAM" id="Phobius"/>
    </source>
</evidence>
<sequence>MEATEILGEKQVMDSRSHVSPQMSVGAWILTFVILMIPLVNIIMMFIWAFDATSLRRNFARAYLIVAGIMIALWIVGIIILVALGSFSGIFTNFTQFN</sequence>
<accession>A0ABW4SEL8</accession>
<evidence type="ECO:0000313" key="3">
    <source>
        <dbReference type="Proteomes" id="UP001597218"/>
    </source>
</evidence>
<keyword evidence="3" id="KW-1185">Reference proteome</keyword>
<keyword evidence="1" id="KW-0812">Transmembrane</keyword>
<keyword evidence="1" id="KW-0472">Membrane</keyword>
<dbReference type="Proteomes" id="UP001597218">
    <property type="component" value="Unassembled WGS sequence"/>
</dbReference>
<organism evidence="2 3">
    <name type="scientific">Sporosarcina siberiensis</name>
    <dbReference type="NCBI Taxonomy" id="1365606"/>
    <lineage>
        <taxon>Bacteria</taxon>
        <taxon>Bacillati</taxon>
        <taxon>Bacillota</taxon>
        <taxon>Bacilli</taxon>
        <taxon>Bacillales</taxon>
        <taxon>Caryophanaceae</taxon>
        <taxon>Sporosarcina</taxon>
    </lineage>
</organism>
<name>A0ABW4SEL8_9BACL</name>
<feature type="transmembrane region" description="Helical" evidence="1">
    <location>
        <begin position="25"/>
        <end position="50"/>
    </location>
</feature>
<evidence type="ECO:0000313" key="2">
    <source>
        <dbReference type="EMBL" id="MFD1927923.1"/>
    </source>
</evidence>
<dbReference type="RefSeq" id="WP_381536811.1">
    <property type="nucleotide sequence ID" value="NZ_JBHUGI010000021.1"/>
</dbReference>
<proteinExistence type="predicted"/>
<feature type="transmembrane region" description="Helical" evidence="1">
    <location>
        <begin position="62"/>
        <end position="91"/>
    </location>
</feature>
<gene>
    <name evidence="2" type="ORF">ACFSFY_07625</name>
</gene>
<keyword evidence="1" id="KW-1133">Transmembrane helix</keyword>
<reference evidence="3" key="1">
    <citation type="journal article" date="2019" name="Int. J. Syst. Evol. Microbiol.">
        <title>The Global Catalogue of Microorganisms (GCM) 10K type strain sequencing project: providing services to taxonomists for standard genome sequencing and annotation.</title>
        <authorList>
            <consortium name="The Broad Institute Genomics Platform"/>
            <consortium name="The Broad Institute Genome Sequencing Center for Infectious Disease"/>
            <person name="Wu L."/>
            <person name="Ma J."/>
        </authorList>
    </citation>
    <scope>NUCLEOTIDE SEQUENCE [LARGE SCALE GENOMIC DNA]</scope>
    <source>
        <strain evidence="3">CGMCC 4.7177</strain>
    </source>
</reference>
<comment type="caution">
    <text evidence="2">The sequence shown here is derived from an EMBL/GenBank/DDBJ whole genome shotgun (WGS) entry which is preliminary data.</text>
</comment>
<dbReference type="EMBL" id="JBHUGI010000021">
    <property type="protein sequence ID" value="MFD1927923.1"/>
    <property type="molecule type" value="Genomic_DNA"/>
</dbReference>
<protein>
    <submittedName>
        <fullName evidence="2">Uncharacterized protein</fullName>
    </submittedName>
</protein>